<evidence type="ECO:0000313" key="3">
    <source>
        <dbReference type="EMBL" id="CAB4782567.1"/>
    </source>
</evidence>
<proteinExistence type="predicted"/>
<reference evidence="6" key="1">
    <citation type="submission" date="2020-05" db="EMBL/GenBank/DDBJ databases">
        <authorList>
            <person name="Chiriac C."/>
            <person name="Salcher M."/>
            <person name="Ghai R."/>
            <person name="Kavagutti S V."/>
        </authorList>
    </citation>
    <scope>NUCLEOTIDE SEQUENCE</scope>
</reference>
<dbReference type="Pfam" id="PF12867">
    <property type="entry name" value="DinB_2"/>
    <property type="match status" value="1"/>
</dbReference>
<gene>
    <name evidence="2" type="ORF">UFOPK2593_00552</name>
    <name evidence="3" type="ORF">UFOPK2894_01305</name>
    <name evidence="4" type="ORF">UFOPK3492_00039</name>
    <name evidence="5" type="ORF">UFOPK4234_00081</name>
    <name evidence="6" type="ORF">UFOPK4295_00067</name>
</gene>
<dbReference type="Gene3D" id="1.20.120.450">
    <property type="entry name" value="dinb family like domain"/>
    <property type="match status" value="1"/>
</dbReference>
<dbReference type="EMBL" id="CAFBQF010000002">
    <property type="protein sequence ID" value="CAB5044103.1"/>
    <property type="molecule type" value="Genomic_DNA"/>
</dbReference>
<dbReference type="EMBL" id="CAEZXW010000024">
    <property type="protein sequence ID" value="CAB4699514.1"/>
    <property type="molecule type" value="Genomic_DNA"/>
</dbReference>
<evidence type="ECO:0000259" key="1">
    <source>
        <dbReference type="Pfam" id="PF12867"/>
    </source>
</evidence>
<feature type="domain" description="DinB-like" evidence="1">
    <location>
        <begin position="13"/>
        <end position="142"/>
    </location>
</feature>
<dbReference type="AlphaFoldDB" id="A0A6J7SSX2"/>
<evidence type="ECO:0000313" key="6">
    <source>
        <dbReference type="EMBL" id="CAB5044103.1"/>
    </source>
</evidence>
<organism evidence="6">
    <name type="scientific">freshwater metagenome</name>
    <dbReference type="NCBI Taxonomy" id="449393"/>
    <lineage>
        <taxon>unclassified sequences</taxon>
        <taxon>metagenomes</taxon>
        <taxon>ecological metagenomes</taxon>
    </lineage>
</organism>
<evidence type="ECO:0000313" key="4">
    <source>
        <dbReference type="EMBL" id="CAB4887496.1"/>
    </source>
</evidence>
<dbReference type="EMBL" id="CAEZZQ010000096">
    <property type="protein sequence ID" value="CAB4782567.1"/>
    <property type="molecule type" value="Genomic_DNA"/>
</dbReference>
<dbReference type="EMBL" id="CAFBQA010000002">
    <property type="protein sequence ID" value="CAB5033606.1"/>
    <property type="molecule type" value="Genomic_DNA"/>
</dbReference>
<evidence type="ECO:0000313" key="2">
    <source>
        <dbReference type="EMBL" id="CAB4699514.1"/>
    </source>
</evidence>
<dbReference type="SUPFAM" id="SSF109854">
    <property type="entry name" value="DinB/YfiT-like putative metalloenzymes"/>
    <property type="match status" value="1"/>
</dbReference>
<sequence length="161" mass="17596">MLEASEFLYFADRAFDGMAAIVESLGDDLANRVPSLPGANSPYALLTHSIGVSDFWGGYLVNGLVIERDRAAEFKAFGPVAPLLQRTLEAKARLAEYVANADMRAPLRDKPPAAFQGPEEELTQAGALQHIYEEITQHHGQMEILRDVILAEADGSLEAKR</sequence>
<evidence type="ECO:0000313" key="5">
    <source>
        <dbReference type="EMBL" id="CAB5033606.1"/>
    </source>
</evidence>
<accession>A0A6J7SSX2</accession>
<dbReference type="EMBL" id="CAFBMD010000001">
    <property type="protein sequence ID" value="CAB4887496.1"/>
    <property type="molecule type" value="Genomic_DNA"/>
</dbReference>
<dbReference type="InterPro" id="IPR034660">
    <property type="entry name" value="DinB/YfiT-like"/>
</dbReference>
<protein>
    <submittedName>
        <fullName evidence="6">Unannotated protein</fullName>
    </submittedName>
</protein>
<dbReference type="InterPro" id="IPR024775">
    <property type="entry name" value="DinB-like"/>
</dbReference>
<name>A0A6J7SSX2_9ZZZZ</name>